<evidence type="ECO:0000313" key="7">
    <source>
        <dbReference type="Proteomes" id="UP000694888"/>
    </source>
</evidence>
<evidence type="ECO:0000256" key="2">
    <source>
        <dbReference type="ARBA" id="ARBA00022692"/>
    </source>
</evidence>
<evidence type="ECO:0000313" key="8">
    <source>
        <dbReference type="RefSeq" id="XP_005100526.3"/>
    </source>
</evidence>
<reference evidence="8" key="1">
    <citation type="submission" date="2025-08" db="UniProtKB">
        <authorList>
            <consortium name="RefSeq"/>
        </authorList>
    </citation>
    <scope>IDENTIFICATION</scope>
</reference>
<feature type="signal peptide" evidence="5">
    <location>
        <begin position="1"/>
        <end position="16"/>
    </location>
</feature>
<evidence type="ECO:0000256" key="4">
    <source>
        <dbReference type="ARBA" id="ARBA00023136"/>
    </source>
</evidence>
<dbReference type="InterPro" id="IPR009644">
    <property type="entry name" value="FKTN/MNN4/W02B3.4-1"/>
</dbReference>
<organism evidence="7 8">
    <name type="scientific">Aplysia californica</name>
    <name type="common">California sea hare</name>
    <dbReference type="NCBI Taxonomy" id="6500"/>
    <lineage>
        <taxon>Eukaryota</taxon>
        <taxon>Metazoa</taxon>
        <taxon>Spiralia</taxon>
        <taxon>Lophotrochozoa</taxon>
        <taxon>Mollusca</taxon>
        <taxon>Gastropoda</taxon>
        <taxon>Heterobranchia</taxon>
        <taxon>Euthyneura</taxon>
        <taxon>Tectipleura</taxon>
        <taxon>Aplysiida</taxon>
        <taxon>Aplysioidea</taxon>
        <taxon>Aplysiidae</taxon>
        <taxon>Aplysia</taxon>
    </lineage>
</organism>
<dbReference type="RefSeq" id="XP_005100526.3">
    <property type="nucleotide sequence ID" value="XM_005100469.3"/>
</dbReference>
<sequence length="443" mass="50520">MYTVHFVCPLLLSTLCVHYYCTHVHCPLCVSTTTVHFVCPLLLYSCSLCYQEAVKLLFHTCESSGLFVFAVEPSLLRALRVGTQRRLELWGQDRHDSVAVGVKDAGLDQMHLVMSAMRRAGYQNWVKVDADPRGLSVASQTSQRSVTTHFLLWVPVADRRPMVIHMVVFYKRGDHYWHSALSDPSRPPPFDMKGSSFHHAAGIYDLFELGTVTVDGVEIRYPNDTFAFLKEKESSEFIECDYKRAYLFNQQFPPDPSDRAKTFRRKSRQLLALTKKVLEALEIPFWLSSGTCLGWYRQCDLIPHTTDVDIGIFVKDFREEMVAAMETAGLVLTHRFGRESDSLELSFLYGDIKLDVFFFYETRDYSWNGGTQASTGAKFKYIFPCVVCPQVHFPVCRVSPGTFSHVSCVSRYIFSCVLCPQNFGLLRAKSSPVLYLLIQTFSL</sequence>
<comment type="subcellular location">
    <subcellularLocation>
        <location evidence="1">Membrane</location>
        <topology evidence="1">Single-pass membrane protein</topology>
    </subcellularLocation>
</comment>
<protein>
    <submittedName>
        <fullName evidence="8">Fukutin</fullName>
    </submittedName>
</protein>
<proteinExistence type="predicted"/>
<dbReference type="GeneID" id="101855344"/>
<dbReference type="PANTHER" id="PTHR15407:SF28">
    <property type="entry name" value="RIBITOL-5-PHOSPHATE TRANSFERASE FKTN"/>
    <property type="match status" value="1"/>
</dbReference>
<dbReference type="PANTHER" id="PTHR15407">
    <property type="entry name" value="FUKUTIN-RELATED"/>
    <property type="match status" value="1"/>
</dbReference>
<evidence type="ECO:0000259" key="6">
    <source>
        <dbReference type="Pfam" id="PF19737"/>
    </source>
</evidence>
<feature type="domain" description="Ribitol-5-phosphate transferase FKTN N-terminal" evidence="6">
    <location>
        <begin position="98"/>
        <end position="267"/>
    </location>
</feature>
<dbReference type="InterPro" id="IPR045587">
    <property type="entry name" value="FKTN_N"/>
</dbReference>
<evidence type="ECO:0000256" key="5">
    <source>
        <dbReference type="SAM" id="SignalP"/>
    </source>
</evidence>
<dbReference type="Pfam" id="PF19737">
    <property type="entry name" value="FKTN_N"/>
    <property type="match status" value="1"/>
</dbReference>
<evidence type="ECO:0000256" key="3">
    <source>
        <dbReference type="ARBA" id="ARBA00022989"/>
    </source>
</evidence>
<keyword evidence="3" id="KW-1133">Transmembrane helix</keyword>
<name>A0ABM0JSK7_APLCA</name>
<keyword evidence="7" id="KW-1185">Reference proteome</keyword>
<keyword evidence="4" id="KW-0472">Membrane</keyword>
<accession>A0ABM0JSK7</accession>
<gene>
    <name evidence="8" type="primary">LOC101855344</name>
</gene>
<dbReference type="Proteomes" id="UP000694888">
    <property type="component" value="Unplaced"/>
</dbReference>
<keyword evidence="5" id="KW-0732">Signal</keyword>
<evidence type="ECO:0000256" key="1">
    <source>
        <dbReference type="ARBA" id="ARBA00004167"/>
    </source>
</evidence>
<feature type="chain" id="PRO_5046059355" evidence="5">
    <location>
        <begin position="17"/>
        <end position="443"/>
    </location>
</feature>
<keyword evidence="2" id="KW-0812">Transmembrane</keyword>